<protein>
    <submittedName>
        <fullName evidence="2">Positive regulator of chea protein activity (Chew)</fullName>
    </submittedName>
</protein>
<dbReference type="SUPFAM" id="SSF50341">
    <property type="entry name" value="CheW-like"/>
    <property type="match status" value="1"/>
</dbReference>
<evidence type="ECO:0000313" key="2">
    <source>
        <dbReference type="EMBL" id="KUG15179.1"/>
    </source>
</evidence>
<dbReference type="PROSITE" id="PS50851">
    <property type="entry name" value="CHEW"/>
    <property type="match status" value="1"/>
</dbReference>
<gene>
    <name evidence="2" type="ORF">ASZ90_015172</name>
</gene>
<dbReference type="Gene3D" id="2.30.30.40">
    <property type="entry name" value="SH3 Domains"/>
    <property type="match status" value="1"/>
</dbReference>
<dbReference type="Pfam" id="PF01584">
    <property type="entry name" value="CheW"/>
    <property type="match status" value="1"/>
</dbReference>
<dbReference type="GO" id="GO:0007165">
    <property type="term" value="P:signal transduction"/>
    <property type="evidence" value="ECO:0007669"/>
    <property type="project" value="InterPro"/>
</dbReference>
<comment type="caution">
    <text evidence="2">The sequence shown here is derived from an EMBL/GenBank/DDBJ whole genome shotgun (WGS) entry which is preliminary data.</text>
</comment>
<dbReference type="InterPro" id="IPR002545">
    <property type="entry name" value="CheW-lke_dom"/>
</dbReference>
<proteinExistence type="predicted"/>
<dbReference type="PANTHER" id="PTHR22617">
    <property type="entry name" value="CHEMOTAXIS SENSOR HISTIDINE KINASE-RELATED"/>
    <property type="match status" value="1"/>
</dbReference>
<name>A0A0W8F2R7_9ZZZZ</name>
<dbReference type="PANTHER" id="PTHR22617:SF23">
    <property type="entry name" value="CHEMOTAXIS PROTEIN CHEW"/>
    <property type="match status" value="1"/>
</dbReference>
<dbReference type="InterPro" id="IPR036061">
    <property type="entry name" value="CheW-like_dom_sf"/>
</dbReference>
<sequence length="163" mass="18366">MMSDLIEVVEFVLGGSRYALDIRLVREIFEMMPVTQIPHTLPHIAGVVNIRGEITYLVNINALLQIPETARSEKKYIIVFMGDATGGTNVGILVDTVTSVTGVTESQIEYRVHGVQGTGEQYIKGIISLDQDDGMTREKQLVIWLDIQRMLRDIDRKEYQRTG</sequence>
<reference evidence="2" key="1">
    <citation type="journal article" date="2015" name="Proc. Natl. Acad. Sci. U.S.A.">
        <title>Networks of energetic and metabolic interactions define dynamics in microbial communities.</title>
        <authorList>
            <person name="Embree M."/>
            <person name="Liu J.K."/>
            <person name="Al-Bassam M.M."/>
            <person name="Zengler K."/>
        </authorList>
    </citation>
    <scope>NUCLEOTIDE SEQUENCE</scope>
</reference>
<dbReference type="SMART" id="SM00260">
    <property type="entry name" value="CheW"/>
    <property type="match status" value="1"/>
</dbReference>
<dbReference type="InterPro" id="IPR039315">
    <property type="entry name" value="CheW"/>
</dbReference>
<feature type="domain" description="CheW-like" evidence="1">
    <location>
        <begin position="5"/>
        <end position="156"/>
    </location>
</feature>
<accession>A0A0W8F2R7</accession>
<evidence type="ECO:0000259" key="1">
    <source>
        <dbReference type="PROSITE" id="PS50851"/>
    </source>
</evidence>
<dbReference type="GO" id="GO:0005829">
    <property type="term" value="C:cytosol"/>
    <property type="evidence" value="ECO:0007669"/>
    <property type="project" value="TreeGrafter"/>
</dbReference>
<dbReference type="EMBL" id="LNQE01001579">
    <property type="protein sequence ID" value="KUG15179.1"/>
    <property type="molecule type" value="Genomic_DNA"/>
</dbReference>
<dbReference type="Gene3D" id="2.40.50.180">
    <property type="entry name" value="CheA-289, Domain 4"/>
    <property type="match status" value="1"/>
</dbReference>
<dbReference type="GO" id="GO:0006935">
    <property type="term" value="P:chemotaxis"/>
    <property type="evidence" value="ECO:0007669"/>
    <property type="project" value="InterPro"/>
</dbReference>
<organism evidence="2">
    <name type="scientific">hydrocarbon metagenome</name>
    <dbReference type="NCBI Taxonomy" id="938273"/>
    <lineage>
        <taxon>unclassified sequences</taxon>
        <taxon>metagenomes</taxon>
        <taxon>ecological metagenomes</taxon>
    </lineage>
</organism>
<dbReference type="AlphaFoldDB" id="A0A0W8F2R7"/>